<feature type="region of interest" description="Disordered" evidence="1">
    <location>
        <begin position="58"/>
        <end position="85"/>
    </location>
</feature>
<accession>A0A7J0ETN7</accession>
<evidence type="ECO:0000256" key="1">
    <source>
        <dbReference type="SAM" id="MobiDB-lite"/>
    </source>
</evidence>
<organism evidence="2 3">
    <name type="scientific">Actinidia rufa</name>
    <dbReference type="NCBI Taxonomy" id="165716"/>
    <lineage>
        <taxon>Eukaryota</taxon>
        <taxon>Viridiplantae</taxon>
        <taxon>Streptophyta</taxon>
        <taxon>Embryophyta</taxon>
        <taxon>Tracheophyta</taxon>
        <taxon>Spermatophyta</taxon>
        <taxon>Magnoliopsida</taxon>
        <taxon>eudicotyledons</taxon>
        <taxon>Gunneridae</taxon>
        <taxon>Pentapetalae</taxon>
        <taxon>asterids</taxon>
        <taxon>Ericales</taxon>
        <taxon>Actinidiaceae</taxon>
        <taxon>Actinidia</taxon>
    </lineage>
</organism>
<evidence type="ECO:0000313" key="3">
    <source>
        <dbReference type="Proteomes" id="UP000585474"/>
    </source>
</evidence>
<name>A0A7J0ETN7_9ERIC</name>
<dbReference type="AlphaFoldDB" id="A0A7J0ETN7"/>
<proteinExistence type="predicted"/>
<keyword evidence="3" id="KW-1185">Reference proteome</keyword>
<protein>
    <submittedName>
        <fullName evidence="2">3-ketoacyl-CoA synthase 17</fullName>
    </submittedName>
</protein>
<dbReference type="Proteomes" id="UP000585474">
    <property type="component" value="Unassembled WGS sequence"/>
</dbReference>
<sequence length="198" mass="21705">MAEREGVGLNKLQFTISIPMSFGLILVETKRLSRAVNITVSASSRAAAMEGRGGRQCIASGTEVSSPRPDRSRIFRWNSSDDSSKSPVSFECSMKRRNVAFRWSGGAVAGVVHQEIRKFNGGGGRWLCSGVHGGGNWGWGCCSLGLCGVRECAVKEYYNIYIRRGEREREKRVRDGCGIMEVGCRLGVGRCNYITGRV</sequence>
<comment type="caution">
    <text evidence="2">The sequence shown here is derived from an EMBL/GenBank/DDBJ whole genome shotgun (WGS) entry which is preliminary data.</text>
</comment>
<dbReference type="EMBL" id="BJWL01000006">
    <property type="protein sequence ID" value="GFY89700.1"/>
    <property type="molecule type" value="Genomic_DNA"/>
</dbReference>
<gene>
    <name evidence="2" type="ORF">Acr_06g0016400</name>
</gene>
<dbReference type="OrthoDB" id="10612659at2759"/>
<evidence type="ECO:0000313" key="2">
    <source>
        <dbReference type="EMBL" id="GFY89700.1"/>
    </source>
</evidence>
<reference evidence="2 3" key="1">
    <citation type="submission" date="2019-07" db="EMBL/GenBank/DDBJ databases">
        <title>De Novo Assembly of kiwifruit Actinidia rufa.</title>
        <authorList>
            <person name="Sugita-Konishi S."/>
            <person name="Sato K."/>
            <person name="Mori E."/>
            <person name="Abe Y."/>
            <person name="Kisaki G."/>
            <person name="Hamano K."/>
            <person name="Suezawa K."/>
            <person name="Otani M."/>
            <person name="Fukuda T."/>
            <person name="Manabe T."/>
            <person name="Gomi K."/>
            <person name="Tabuchi M."/>
            <person name="Akimitsu K."/>
            <person name="Kataoka I."/>
        </authorList>
    </citation>
    <scope>NUCLEOTIDE SEQUENCE [LARGE SCALE GENOMIC DNA]</scope>
    <source>
        <strain evidence="3">cv. Fuchu</strain>
    </source>
</reference>